<reference evidence="1 2" key="1">
    <citation type="submission" date="2017-04" db="EMBL/GenBank/DDBJ databases">
        <authorList>
            <person name="Afonso C.L."/>
            <person name="Miller P.J."/>
            <person name="Scott M.A."/>
            <person name="Spackman E."/>
            <person name="Goraichik I."/>
            <person name="Dimitrov K.M."/>
            <person name="Suarez D.L."/>
            <person name="Swayne D.E."/>
        </authorList>
    </citation>
    <scope>NUCLEOTIDE SEQUENCE [LARGE SCALE GENOMIC DNA]</scope>
    <source>
        <strain evidence="1 2">DSM 22418</strain>
    </source>
</reference>
<dbReference type="OrthoDB" id="9785845at2"/>
<dbReference type="AlphaFoldDB" id="A0A1X7JQE6"/>
<dbReference type="RefSeq" id="WP_085472779.1">
    <property type="nucleotide sequence ID" value="NZ_CP038029.1"/>
</dbReference>
<sequence>MQNKTLEQLEAEILAPSQRLIEDIKKIQGDIMLLGIGGKMGPSMAKLAVRALAAAGISKRIIGVSRFSDKALQQELEEIGIETIACDLLNEEELKQLPQVPNIIYLAGHKFGTTGNEDFTWAMNAYLPGLVASHFKQANIVAFSSGNVLPFVPVTDGCVSEETTPEPVGEYAQSCLGRERIFEYFSKKNNTPTLIYRLNYAVDFRYGVLVEIAKAVREGRPIDLTSENVNVIWQGDANEIALRALLHCESPAKMLNVTGPETLSTRWIAERFAEHFGTTATFVNQAAGTALLNNASECHRLFGYPNTTIREAIDITAKWLLEGGQLWNKDTHFQERKGKF</sequence>
<keyword evidence="2" id="KW-1185">Reference proteome</keyword>
<organism evidence="1 2">
    <name type="scientific">Sphingobacterium psychroaquaticum</name>
    <dbReference type="NCBI Taxonomy" id="561061"/>
    <lineage>
        <taxon>Bacteria</taxon>
        <taxon>Pseudomonadati</taxon>
        <taxon>Bacteroidota</taxon>
        <taxon>Sphingobacteriia</taxon>
        <taxon>Sphingobacteriales</taxon>
        <taxon>Sphingobacteriaceae</taxon>
        <taxon>Sphingobacterium</taxon>
    </lineage>
</organism>
<dbReference type="Proteomes" id="UP000192980">
    <property type="component" value="Unassembled WGS sequence"/>
</dbReference>
<protein>
    <submittedName>
        <fullName evidence="1">Nucleoside-diphosphate-sugar epimerase</fullName>
    </submittedName>
</protein>
<dbReference type="STRING" id="561061.SAMN05660862_2040"/>
<gene>
    <name evidence="1" type="ORF">SAMN05660862_2040</name>
</gene>
<dbReference type="EMBL" id="FXAU01000003">
    <property type="protein sequence ID" value="SMG30500.1"/>
    <property type="molecule type" value="Genomic_DNA"/>
</dbReference>
<evidence type="ECO:0000313" key="1">
    <source>
        <dbReference type="EMBL" id="SMG30500.1"/>
    </source>
</evidence>
<dbReference type="SUPFAM" id="SSF51735">
    <property type="entry name" value="NAD(P)-binding Rossmann-fold domains"/>
    <property type="match status" value="1"/>
</dbReference>
<dbReference type="InterPro" id="IPR036291">
    <property type="entry name" value="NAD(P)-bd_dom_sf"/>
</dbReference>
<evidence type="ECO:0000313" key="2">
    <source>
        <dbReference type="Proteomes" id="UP000192980"/>
    </source>
</evidence>
<accession>A0A1X7JQE6</accession>
<proteinExistence type="predicted"/>
<dbReference type="Gene3D" id="3.40.50.720">
    <property type="entry name" value="NAD(P)-binding Rossmann-like Domain"/>
    <property type="match status" value="1"/>
</dbReference>
<name>A0A1X7JQE6_9SPHI</name>